<keyword evidence="2 6" id="KW-0378">Hydrolase</keyword>
<organism evidence="8 9">
    <name type="scientific">Zoogloea ramigera</name>
    <dbReference type="NCBI Taxonomy" id="350"/>
    <lineage>
        <taxon>Bacteria</taxon>
        <taxon>Pseudomonadati</taxon>
        <taxon>Pseudomonadota</taxon>
        <taxon>Betaproteobacteria</taxon>
        <taxon>Rhodocyclales</taxon>
        <taxon>Zoogloeaceae</taxon>
        <taxon>Zoogloea</taxon>
    </lineage>
</organism>
<gene>
    <name evidence="8" type="ORF">ZRA01_27800</name>
</gene>
<feature type="domain" description="UvrD-like helicase ATP-binding" evidence="7">
    <location>
        <begin position="14"/>
        <end position="298"/>
    </location>
</feature>
<dbReference type="PROSITE" id="PS51198">
    <property type="entry name" value="UVRD_HELICASE_ATP_BIND"/>
    <property type="match status" value="1"/>
</dbReference>
<dbReference type="GO" id="GO:0000725">
    <property type="term" value="P:recombinational repair"/>
    <property type="evidence" value="ECO:0007669"/>
    <property type="project" value="TreeGrafter"/>
</dbReference>
<dbReference type="AlphaFoldDB" id="A0A4Y4D098"/>
<name>A0A4Y4D098_ZOORA</name>
<evidence type="ECO:0000313" key="8">
    <source>
        <dbReference type="EMBL" id="GEC96707.1"/>
    </source>
</evidence>
<dbReference type="GO" id="GO:0005524">
    <property type="term" value="F:ATP binding"/>
    <property type="evidence" value="ECO:0007669"/>
    <property type="project" value="UniProtKB-UniRule"/>
</dbReference>
<dbReference type="Gene3D" id="3.40.50.300">
    <property type="entry name" value="P-loop containing nucleotide triphosphate hydrolases"/>
    <property type="match status" value="2"/>
</dbReference>
<keyword evidence="1 6" id="KW-0547">Nucleotide-binding</keyword>
<reference evidence="8 9" key="1">
    <citation type="submission" date="2019-06" db="EMBL/GenBank/DDBJ databases">
        <title>Whole genome shotgun sequence of Zoogloea ramigera NBRC 15342.</title>
        <authorList>
            <person name="Hosoyama A."/>
            <person name="Uohara A."/>
            <person name="Ohji S."/>
            <person name="Ichikawa N."/>
        </authorList>
    </citation>
    <scope>NUCLEOTIDE SEQUENCE [LARGE SCALE GENOMIC DNA]</scope>
    <source>
        <strain evidence="8 9">NBRC 15342</strain>
    </source>
</reference>
<sequence>MAAVKDDPNERDAGVVDEIVGYVTSTPPRSFFLFAGAGSGKTRTLVAVLRKLTGVGMEDAQVEPAPAIRFARELRARAQTIRVITYTKNAALVVTGRLGTNDLTEIATIHSFCWDLISGFDDDIREALLAMNADALQKVRDAAAGRKNGPTDKDKEKIGELETKAAALAAIPQFTYSPDRKRHGDGALNHSQVLALASWLLKQRPTLRRILRDQHPVILIDESQDTMKGILDALLEVVAEDPSRLILGLLGDHRQRIYLDGHADLSSMVPGGWATPKLEMNHRSQRRIVDLINDIWDSDLEGRTQPKKAVQQHPRAEKSAGLVRIFIGNTSASAEDKLRREALCESAMQAATGLADWKPGNSGHKVLALEHSLVARRGNFLEIFEALSLLDPDSVRPDANGDVSGPSAVQMLLREVMDLADCIKDGGAPSDFAVMEVLHRYGRLQELPEDGEARTHLLKAYQQAVENFVKVCVKPAVTVREVLESVLQVGLFEPDKRLVAAFNNTNPPPPAPKPRQPEPLENRLARGWHRLLESPWIQLRRFKTYLSGKSHLATHQVVKGSEFDHVMVVMDDEDAAGNLFAYDRLFGAPLGDSDVKNVEEGKETSIDRTLRLLYVTSSRAKESLALVLWAKDGLKALEYAQKSKWFKPGEVLAIPE</sequence>
<dbReference type="Pfam" id="PF13245">
    <property type="entry name" value="AAA_19"/>
    <property type="match status" value="1"/>
</dbReference>
<evidence type="ECO:0000313" key="9">
    <source>
        <dbReference type="Proteomes" id="UP000318422"/>
    </source>
</evidence>
<evidence type="ECO:0000256" key="6">
    <source>
        <dbReference type="PROSITE-ProRule" id="PRU00560"/>
    </source>
</evidence>
<dbReference type="InterPro" id="IPR027417">
    <property type="entry name" value="P-loop_NTPase"/>
</dbReference>
<dbReference type="PANTHER" id="PTHR11070:SF2">
    <property type="entry name" value="ATP-DEPENDENT DNA HELICASE SRS2"/>
    <property type="match status" value="1"/>
</dbReference>
<evidence type="ECO:0000256" key="1">
    <source>
        <dbReference type="ARBA" id="ARBA00022741"/>
    </source>
</evidence>
<comment type="caution">
    <text evidence="8">The sequence shown here is derived from an EMBL/GenBank/DDBJ whole genome shotgun (WGS) entry which is preliminary data.</text>
</comment>
<feature type="binding site" evidence="6">
    <location>
        <begin position="35"/>
        <end position="42"/>
    </location>
    <ligand>
        <name>ATP</name>
        <dbReference type="ChEBI" id="CHEBI:30616"/>
    </ligand>
</feature>
<dbReference type="OrthoDB" id="384988at2"/>
<dbReference type="PANTHER" id="PTHR11070">
    <property type="entry name" value="UVRD / RECB / PCRA DNA HELICASE FAMILY MEMBER"/>
    <property type="match status" value="1"/>
</dbReference>
<protein>
    <recommendedName>
        <fullName evidence="5">DNA 3'-5' helicase II</fullName>
    </recommendedName>
</protein>
<evidence type="ECO:0000256" key="4">
    <source>
        <dbReference type="ARBA" id="ARBA00022840"/>
    </source>
</evidence>
<dbReference type="SUPFAM" id="SSF52540">
    <property type="entry name" value="P-loop containing nucleoside triphosphate hydrolases"/>
    <property type="match status" value="1"/>
</dbReference>
<proteinExistence type="predicted"/>
<evidence type="ECO:0000256" key="3">
    <source>
        <dbReference type="ARBA" id="ARBA00022806"/>
    </source>
</evidence>
<evidence type="ECO:0000256" key="2">
    <source>
        <dbReference type="ARBA" id="ARBA00022801"/>
    </source>
</evidence>
<accession>A0A4Y4D098</accession>
<keyword evidence="9" id="KW-1185">Reference proteome</keyword>
<dbReference type="EMBL" id="BJNV01000051">
    <property type="protein sequence ID" value="GEC96707.1"/>
    <property type="molecule type" value="Genomic_DNA"/>
</dbReference>
<keyword evidence="4 6" id="KW-0067">ATP-binding</keyword>
<evidence type="ECO:0000256" key="5">
    <source>
        <dbReference type="ARBA" id="ARBA00034923"/>
    </source>
</evidence>
<dbReference type="GO" id="GO:0003677">
    <property type="term" value="F:DNA binding"/>
    <property type="evidence" value="ECO:0007669"/>
    <property type="project" value="InterPro"/>
</dbReference>
<dbReference type="GO" id="GO:0016787">
    <property type="term" value="F:hydrolase activity"/>
    <property type="evidence" value="ECO:0007669"/>
    <property type="project" value="UniProtKB-UniRule"/>
</dbReference>
<dbReference type="GO" id="GO:0043138">
    <property type="term" value="F:3'-5' DNA helicase activity"/>
    <property type="evidence" value="ECO:0007669"/>
    <property type="project" value="TreeGrafter"/>
</dbReference>
<keyword evidence="3 6" id="KW-0347">Helicase</keyword>
<dbReference type="InterPro" id="IPR000212">
    <property type="entry name" value="DNA_helicase_UvrD/REP"/>
</dbReference>
<dbReference type="InterPro" id="IPR014016">
    <property type="entry name" value="UvrD-like_ATP-bd"/>
</dbReference>
<dbReference type="Proteomes" id="UP000318422">
    <property type="component" value="Unassembled WGS sequence"/>
</dbReference>
<evidence type="ECO:0000259" key="7">
    <source>
        <dbReference type="PROSITE" id="PS51198"/>
    </source>
</evidence>
<dbReference type="RefSeq" id="WP_141353282.1">
    <property type="nucleotide sequence ID" value="NZ_BJNV01000051.1"/>
</dbReference>